<dbReference type="Proteomes" id="UP000187203">
    <property type="component" value="Unassembled WGS sequence"/>
</dbReference>
<comment type="caution">
    <text evidence="2">The sequence shown here is derived from an EMBL/GenBank/DDBJ whole genome shotgun (WGS) entry which is preliminary data.</text>
</comment>
<dbReference type="PANTHER" id="PTHR31669">
    <property type="entry name" value="PROTEIN FAR1-RELATED SEQUENCE 10-RELATED"/>
    <property type="match status" value="1"/>
</dbReference>
<dbReference type="STRING" id="93759.A0A1R3GPX0"/>
<dbReference type="InterPro" id="IPR031052">
    <property type="entry name" value="FHY3/FAR1"/>
</dbReference>
<evidence type="ECO:0000313" key="2">
    <source>
        <dbReference type="EMBL" id="OMO60155.1"/>
    </source>
</evidence>
<comment type="subcellular location">
    <subcellularLocation>
        <location evidence="1">Nucleus</location>
    </subcellularLocation>
</comment>
<dbReference type="GO" id="GO:0008270">
    <property type="term" value="F:zinc ion binding"/>
    <property type="evidence" value="ECO:0007669"/>
    <property type="project" value="UniProtKB-UniRule"/>
</dbReference>
<protein>
    <recommendedName>
        <fullName evidence="1">Protein FAR1-RELATED SEQUENCE</fullName>
    </recommendedName>
</protein>
<dbReference type="OrthoDB" id="1572185at2759"/>
<evidence type="ECO:0000256" key="1">
    <source>
        <dbReference type="RuleBase" id="RU367018"/>
    </source>
</evidence>
<dbReference type="GO" id="GO:0005634">
    <property type="term" value="C:nucleus"/>
    <property type="evidence" value="ECO:0007669"/>
    <property type="project" value="UniProtKB-SubCell"/>
</dbReference>
<dbReference type="AlphaFoldDB" id="A0A1R3GPX0"/>
<gene>
    <name evidence="2" type="ORF">COLO4_33920</name>
</gene>
<proteinExistence type="inferred from homology"/>
<name>A0A1R3GPX0_9ROSI</name>
<dbReference type="PANTHER" id="PTHR31669:SF293">
    <property type="entry name" value="PROTEIN FAR1-RELATED SEQUENCE"/>
    <property type="match status" value="1"/>
</dbReference>
<keyword evidence="1" id="KW-0863">Zinc-finger</keyword>
<keyword evidence="1" id="KW-0539">Nucleus</keyword>
<comment type="similarity">
    <text evidence="1">Belongs to the FHY3/FAR1 family.</text>
</comment>
<sequence length="101" mass="12113">MSTIQRSESMNKYFKDYANSSTPMSKFVLQYDKALDTRYNKEREKTFKTMNSKPILKTFYLMEKEASKVNTRKMFKRFQNELIHLQHYVAEKIANEQIQGP</sequence>
<reference evidence="3" key="1">
    <citation type="submission" date="2013-09" db="EMBL/GenBank/DDBJ databases">
        <title>Corchorus olitorius genome sequencing.</title>
        <authorList>
            <person name="Alam M."/>
            <person name="Haque M.S."/>
            <person name="Islam M.S."/>
            <person name="Emdad E.M."/>
            <person name="Islam M.M."/>
            <person name="Ahmed B."/>
            <person name="Halim A."/>
            <person name="Hossen Q.M.M."/>
            <person name="Hossain M.Z."/>
            <person name="Ahmed R."/>
            <person name="Khan M.M."/>
            <person name="Islam R."/>
            <person name="Rashid M.M."/>
            <person name="Khan S.A."/>
            <person name="Rahman M.S."/>
            <person name="Alam M."/>
            <person name="Yahiya A.S."/>
            <person name="Khan M.S."/>
            <person name="Azam M.S."/>
            <person name="Haque T."/>
            <person name="Lashkar M.Z.H."/>
            <person name="Akhand A.I."/>
            <person name="Morshed G."/>
            <person name="Roy S."/>
            <person name="Uddin K.S."/>
            <person name="Rabeya T."/>
            <person name="Hossain A.S."/>
            <person name="Chowdhury A."/>
            <person name="Snigdha A.R."/>
            <person name="Mortoza M.S."/>
            <person name="Matin S.A."/>
            <person name="Hoque S.M.E."/>
            <person name="Islam M.K."/>
            <person name="Roy D.K."/>
            <person name="Haider R."/>
            <person name="Moosa M.M."/>
            <person name="Elias S.M."/>
            <person name="Hasan A.M."/>
            <person name="Jahan S."/>
            <person name="Shafiuddin M."/>
            <person name="Mahmood N."/>
            <person name="Shommy N.S."/>
        </authorList>
    </citation>
    <scope>NUCLEOTIDE SEQUENCE [LARGE SCALE GENOMIC DNA]</scope>
    <source>
        <strain evidence="3">cv. O-4</strain>
    </source>
</reference>
<organism evidence="2 3">
    <name type="scientific">Corchorus olitorius</name>
    <dbReference type="NCBI Taxonomy" id="93759"/>
    <lineage>
        <taxon>Eukaryota</taxon>
        <taxon>Viridiplantae</taxon>
        <taxon>Streptophyta</taxon>
        <taxon>Embryophyta</taxon>
        <taxon>Tracheophyta</taxon>
        <taxon>Spermatophyta</taxon>
        <taxon>Magnoliopsida</taxon>
        <taxon>eudicotyledons</taxon>
        <taxon>Gunneridae</taxon>
        <taxon>Pentapetalae</taxon>
        <taxon>rosids</taxon>
        <taxon>malvids</taxon>
        <taxon>Malvales</taxon>
        <taxon>Malvaceae</taxon>
        <taxon>Grewioideae</taxon>
        <taxon>Apeibeae</taxon>
        <taxon>Corchorus</taxon>
    </lineage>
</organism>
<dbReference type="GO" id="GO:0006355">
    <property type="term" value="P:regulation of DNA-templated transcription"/>
    <property type="evidence" value="ECO:0007669"/>
    <property type="project" value="UniProtKB-UniRule"/>
</dbReference>
<keyword evidence="1" id="KW-0479">Metal-binding</keyword>
<comment type="function">
    <text evidence="1">Putative transcription activator involved in regulating light control of development.</text>
</comment>
<keyword evidence="3" id="KW-1185">Reference proteome</keyword>
<dbReference type="EMBL" id="AWUE01021951">
    <property type="protein sequence ID" value="OMO60155.1"/>
    <property type="molecule type" value="Genomic_DNA"/>
</dbReference>
<keyword evidence="1" id="KW-0862">Zinc</keyword>
<accession>A0A1R3GPX0</accession>
<evidence type="ECO:0000313" key="3">
    <source>
        <dbReference type="Proteomes" id="UP000187203"/>
    </source>
</evidence>